<dbReference type="Gramene" id="ONK73568">
    <property type="protein sequence ID" value="ONK73568"/>
    <property type="gene ID" value="A4U43_C04F33000"/>
</dbReference>
<feature type="compositionally biased region" description="Gly residues" evidence="1">
    <location>
        <begin position="117"/>
        <end position="126"/>
    </location>
</feature>
<evidence type="ECO:0000256" key="1">
    <source>
        <dbReference type="SAM" id="MobiDB-lite"/>
    </source>
</evidence>
<gene>
    <name evidence="2" type="ORF">A4U43_C04F33000</name>
</gene>
<proteinExistence type="predicted"/>
<name>A0A5P1F5F5_ASPOF</name>
<organism evidence="2 3">
    <name type="scientific">Asparagus officinalis</name>
    <name type="common">Garden asparagus</name>
    <dbReference type="NCBI Taxonomy" id="4686"/>
    <lineage>
        <taxon>Eukaryota</taxon>
        <taxon>Viridiplantae</taxon>
        <taxon>Streptophyta</taxon>
        <taxon>Embryophyta</taxon>
        <taxon>Tracheophyta</taxon>
        <taxon>Spermatophyta</taxon>
        <taxon>Magnoliopsida</taxon>
        <taxon>Liliopsida</taxon>
        <taxon>Asparagales</taxon>
        <taxon>Asparagaceae</taxon>
        <taxon>Asparagoideae</taxon>
        <taxon>Asparagus</taxon>
    </lineage>
</organism>
<feature type="region of interest" description="Disordered" evidence="1">
    <location>
        <begin position="28"/>
        <end position="134"/>
    </location>
</feature>
<dbReference type="Proteomes" id="UP000243459">
    <property type="component" value="Chromosome 4"/>
</dbReference>
<keyword evidence="3" id="KW-1185">Reference proteome</keyword>
<protein>
    <submittedName>
        <fullName evidence="2">Uncharacterized protein</fullName>
    </submittedName>
</protein>
<accession>A0A5P1F5F5</accession>
<reference evidence="3" key="1">
    <citation type="journal article" date="2017" name="Nat. Commun.">
        <title>The asparagus genome sheds light on the origin and evolution of a young Y chromosome.</title>
        <authorList>
            <person name="Harkess A."/>
            <person name="Zhou J."/>
            <person name="Xu C."/>
            <person name="Bowers J.E."/>
            <person name="Van der Hulst R."/>
            <person name="Ayyampalayam S."/>
            <person name="Mercati F."/>
            <person name="Riccardi P."/>
            <person name="McKain M.R."/>
            <person name="Kakrana A."/>
            <person name="Tang H."/>
            <person name="Ray J."/>
            <person name="Groenendijk J."/>
            <person name="Arikit S."/>
            <person name="Mathioni S.M."/>
            <person name="Nakano M."/>
            <person name="Shan H."/>
            <person name="Telgmann-Rauber A."/>
            <person name="Kanno A."/>
            <person name="Yue Z."/>
            <person name="Chen H."/>
            <person name="Li W."/>
            <person name="Chen Y."/>
            <person name="Xu X."/>
            <person name="Zhang Y."/>
            <person name="Luo S."/>
            <person name="Chen H."/>
            <person name="Gao J."/>
            <person name="Mao Z."/>
            <person name="Pires J.C."/>
            <person name="Luo M."/>
            <person name="Kudrna D."/>
            <person name="Wing R.A."/>
            <person name="Meyers B.C."/>
            <person name="Yi K."/>
            <person name="Kong H."/>
            <person name="Lavrijsen P."/>
            <person name="Sunseri F."/>
            <person name="Falavigna A."/>
            <person name="Ye Y."/>
            <person name="Leebens-Mack J.H."/>
            <person name="Chen G."/>
        </authorList>
    </citation>
    <scope>NUCLEOTIDE SEQUENCE [LARGE SCALE GENOMIC DNA]</scope>
    <source>
        <strain evidence="3">cv. DH0086</strain>
    </source>
</reference>
<feature type="compositionally biased region" description="Basic and acidic residues" evidence="1">
    <location>
        <begin position="56"/>
        <end position="65"/>
    </location>
</feature>
<sequence>MPLGSVGEEAGSCMVLAIKLSVPILSKEVPGSRLGDVATPDDGREWSGNGMTASDLRVRKEEKRGNPRRQQKGSRGGRLAGPPASRPNKECVRGPAGLRGRTARSERTARRRWRGRAGAGGSGGEGSWSRSVIV</sequence>
<evidence type="ECO:0000313" key="3">
    <source>
        <dbReference type="Proteomes" id="UP000243459"/>
    </source>
</evidence>
<evidence type="ECO:0000313" key="2">
    <source>
        <dbReference type="EMBL" id="ONK73568.1"/>
    </source>
</evidence>
<dbReference type="EMBL" id="CM007384">
    <property type="protein sequence ID" value="ONK73568.1"/>
    <property type="molecule type" value="Genomic_DNA"/>
</dbReference>
<dbReference type="AlphaFoldDB" id="A0A5P1F5F5"/>